<gene>
    <name evidence="6" type="ORF">CH238_10240</name>
    <name evidence="5" type="ORF">CLOLEP_02118</name>
</gene>
<evidence type="ECO:0000256" key="1">
    <source>
        <dbReference type="ARBA" id="ARBA00009902"/>
    </source>
</evidence>
<dbReference type="SUPFAM" id="SSF75005">
    <property type="entry name" value="Arabinanase/levansucrase/invertase"/>
    <property type="match status" value="1"/>
</dbReference>
<reference evidence="5 7" key="2">
    <citation type="submission" date="2007-08" db="EMBL/GenBank/DDBJ databases">
        <authorList>
            <person name="Fulton L."/>
            <person name="Clifton S."/>
            <person name="Fulton B."/>
            <person name="Xu J."/>
            <person name="Minx P."/>
            <person name="Pepin K.H."/>
            <person name="Johnson M."/>
            <person name="Thiruvilangam P."/>
            <person name="Bhonagiri V."/>
            <person name="Nash W.E."/>
            <person name="Wang C."/>
            <person name="Mardis E.R."/>
            <person name="Wilson R.K."/>
        </authorList>
    </citation>
    <scope>NUCLEOTIDE SEQUENCE [LARGE SCALE GENOMIC DNA]</scope>
    <source>
        <strain evidence="5 7">DSM 753</strain>
    </source>
</reference>
<dbReference type="PANTHER" id="PTHR35279">
    <property type="match status" value="1"/>
</dbReference>
<reference evidence="5 7" key="1">
    <citation type="submission" date="2007-08" db="EMBL/GenBank/DDBJ databases">
        <title>Draft genome sequence of Clostridium leptum (DSM 753).</title>
        <authorList>
            <person name="Sudarsanam P."/>
            <person name="Ley R."/>
            <person name="Guruge J."/>
            <person name="Turnbaugh P.J."/>
            <person name="Mahowald M."/>
            <person name="Liep D."/>
            <person name="Gordon J."/>
        </authorList>
    </citation>
    <scope>NUCLEOTIDE SEQUENCE [LARGE SCALE GENOMIC DNA]</scope>
    <source>
        <strain evidence="5 7">DSM 753</strain>
    </source>
</reference>
<dbReference type="PANTHER" id="PTHR35279:SF1">
    <property type="entry name" value="ARABINANASE_LEVANSUCRASE_INVERTASE"/>
    <property type="match status" value="1"/>
</dbReference>
<dbReference type="PROSITE" id="PS51257">
    <property type="entry name" value="PROKAR_LIPOPROTEIN"/>
    <property type="match status" value="1"/>
</dbReference>
<evidence type="ECO:0000259" key="4">
    <source>
        <dbReference type="Pfam" id="PF00251"/>
    </source>
</evidence>
<comment type="caution">
    <text evidence="5">The sequence shown here is derived from an EMBL/GenBank/DDBJ whole genome shotgun (WGS) entry which is preliminary data.</text>
</comment>
<comment type="similarity">
    <text evidence="1">Belongs to the glycosyl hydrolase 32 family.</text>
</comment>
<dbReference type="InterPro" id="IPR023296">
    <property type="entry name" value="Glyco_hydro_beta-prop_sf"/>
</dbReference>
<evidence type="ECO:0000313" key="5">
    <source>
        <dbReference type="EMBL" id="EDO60522.1"/>
    </source>
</evidence>
<dbReference type="GO" id="GO:0016798">
    <property type="term" value="F:hydrolase activity, acting on glycosyl bonds"/>
    <property type="evidence" value="ECO:0007669"/>
    <property type="project" value="UniProtKB-KW"/>
</dbReference>
<dbReference type="EMBL" id="ABCB02000019">
    <property type="protein sequence ID" value="EDO60522.1"/>
    <property type="molecule type" value="Genomic_DNA"/>
</dbReference>
<keyword evidence="2" id="KW-0378">Hydrolase</keyword>
<dbReference type="eggNOG" id="COG4409">
    <property type="taxonomic scope" value="Bacteria"/>
</dbReference>
<evidence type="ECO:0000313" key="6">
    <source>
        <dbReference type="EMBL" id="PEQ24248.1"/>
    </source>
</evidence>
<dbReference type="OrthoDB" id="9759709at2"/>
<keyword evidence="3" id="KW-0326">Glycosidase</keyword>
<dbReference type="HOGENOM" id="CLU_808423_0_0_9"/>
<organism evidence="5 7">
    <name type="scientific">[Clostridium] leptum DSM 753</name>
    <dbReference type="NCBI Taxonomy" id="428125"/>
    <lineage>
        <taxon>Bacteria</taxon>
        <taxon>Bacillati</taxon>
        <taxon>Bacillota</taxon>
        <taxon>Clostridia</taxon>
        <taxon>Eubacteriales</taxon>
        <taxon>Oscillospiraceae</taxon>
        <taxon>Oscillospiraceae incertae sedis</taxon>
    </lineage>
</organism>
<proteinExistence type="inferred from homology"/>
<dbReference type="InterPro" id="IPR013148">
    <property type="entry name" value="Glyco_hydro_32_N"/>
</dbReference>
<dbReference type="EMBL" id="NOXF01000007">
    <property type="protein sequence ID" value="PEQ24248.1"/>
    <property type="molecule type" value="Genomic_DNA"/>
</dbReference>
<evidence type="ECO:0000313" key="8">
    <source>
        <dbReference type="Proteomes" id="UP000220611"/>
    </source>
</evidence>
<dbReference type="AlphaFoldDB" id="A7VU72"/>
<keyword evidence="8" id="KW-1185">Reference proteome</keyword>
<evidence type="ECO:0000256" key="3">
    <source>
        <dbReference type="ARBA" id="ARBA00023295"/>
    </source>
</evidence>
<evidence type="ECO:0000256" key="2">
    <source>
        <dbReference type="ARBA" id="ARBA00022801"/>
    </source>
</evidence>
<evidence type="ECO:0000313" key="7">
    <source>
        <dbReference type="Proteomes" id="UP000003490"/>
    </source>
</evidence>
<name>A7VU72_9FIRM</name>
<accession>A7VU72</accession>
<dbReference type="Pfam" id="PF00251">
    <property type="entry name" value="Glyco_hydro_32N"/>
    <property type="match status" value="1"/>
</dbReference>
<protein>
    <recommendedName>
        <fullName evidence="4">Glycosyl hydrolase family 32 N-terminal domain-containing protein</fullName>
    </recommendedName>
</protein>
<reference evidence="6 8" key="3">
    <citation type="submission" date="2017-07" db="EMBL/GenBank/DDBJ databases">
        <title>Prevalence of linear plasmids in Cutibacterium (Propionibacterium) acnes isolates obtained from prostatic tissue.</title>
        <authorList>
            <person name="Davidsson S."/>
            <person name="Carlsson J."/>
            <person name="Molling P."/>
            <person name="Andren O."/>
            <person name="Andersson S.-O."/>
            <person name="Brzuszkiewicz E."/>
            <person name="Poehlein A."/>
            <person name="Al-Zeer M."/>
            <person name="Brinkmann V."/>
            <person name="Scavenius C."/>
            <person name="Nazipi S."/>
            <person name="Soderquist B."/>
            <person name="Bruggemann H."/>
        </authorList>
    </citation>
    <scope>NUCLEOTIDE SEQUENCE [LARGE SCALE GENOMIC DNA]</scope>
    <source>
        <strain evidence="6 8">DSM 753</strain>
    </source>
</reference>
<feature type="domain" description="Glycosyl hydrolase family 32 N-terminal" evidence="4">
    <location>
        <begin position="92"/>
        <end position="252"/>
    </location>
</feature>
<dbReference type="Gene3D" id="2.115.10.20">
    <property type="entry name" value="Glycosyl hydrolase domain, family 43"/>
    <property type="match status" value="2"/>
</dbReference>
<sequence>MECGYKLRPRGKVADWEAEGCEAVLGGALGSISSCYVIQEGPVYKMWFTWQQSHCIAYGESTDGKHWGLPTVVLTPRYQSEWEIHEVSHPTVIYRDGLYHMWYTGRVFPTEITAARCSIGYAVSKDGIHWKKHPQPVLVPQDPWEKIGVMYPHVLWEEELGCYRMWYSGGRITDPDAIGVAVSKDGIHWERCSQNPVFQPDCNRYWENAKTFSCFVCPKEDGWYTMFYVGADGDGVLGIGLARSRDGISQWQRHPSNPVIAGTDGSWDWRSAGKPSVLKTPKGYLLWYKGCNVRFEEIGIAVHKGFDLGFPETGQEGENERGQDNGTGKVNLYVRDELPIGIYVIPD</sequence>
<dbReference type="Proteomes" id="UP000003490">
    <property type="component" value="Unassembled WGS sequence"/>
</dbReference>
<dbReference type="Proteomes" id="UP000220611">
    <property type="component" value="Unassembled WGS sequence"/>
</dbReference>